<sequence>MTDLTKSRVLVTGCCGTIGNELVRQLVETFPVGELIGIDNNESELFFLEQRFAPAGIARFFLGDVRDHEKLSRAMRGVDIVFHVAAFKHVILCERSPMEAVQTNILGMSNVIQAATDNGVEKVIFTSSDKAVNPTSVMGTSKLMGERLMTAANSNRRGNGPVFASTRFGNVLGSRGSVVPIFTEQIKKGGPVTLTDDKMTRFIMSIPQAVRMVIDSASMAQGGEVFITKMPVIRIRDLAEVMIRLLAPQFGYKAQDIPIEIIGMKPGEKLYEELMSHEETRRSQELTDYFAVVPAFRSLYEDISYEYEGVVSNSVDRPYISAEEALMSQNEIERFLLDNNLLELPFDHADHPDERYWP</sequence>
<dbReference type="OrthoDB" id="9769113at2"/>
<dbReference type="SUPFAM" id="SSF51735">
    <property type="entry name" value="NAD(P)-binding Rossmann-fold domains"/>
    <property type="match status" value="1"/>
</dbReference>
<dbReference type="InterPro" id="IPR003869">
    <property type="entry name" value="Polysac_CapD-like"/>
</dbReference>
<dbReference type="Proteomes" id="UP000269883">
    <property type="component" value="Chromosome"/>
</dbReference>
<evidence type="ECO:0000313" key="3">
    <source>
        <dbReference type="EMBL" id="BBD09568.1"/>
    </source>
</evidence>
<comment type="similarity">
    <text evidence="1">Belongs to the polysaccharide synthase family.</text>
</comment>
<evidence type="ECO:0000259" key="2">
    <source>
        <dbReference type="Pfam" id="PF02719"/>
    </source>
</evidence>
<dbReference type="PANTHER" id="PTHR43318:SF2">
    <property type="entry name" value="UDP-N-ACETYLGLUCOSAMINE 4,6-DEHYDRATASE (INVERTING)"/>
    <property type="match status" value="1"/>
</dbReference>
<organism evidence="3 4">
    <name type="scientific">Desulfovibrio ferrophilus</name>
    <dbReference type="NCBI Taxonomy" id="241368"/>
    <lineage>
        <taxon>Bacteria</taxon>
        <taxon>Pseudomonadati</taxon>
        <taxon>Thermodesulfobacteriota</taxon>
        <taxon>Desulfovibrionia</taxon>
        <taxon>Desulfovibrionales</taxon>
        <taxon>Desulfovibrionaceae</taxon>
        <taxon>Desulfovibrio</taxon>
    </lineage>
</organism>
<dbReference type="KEGG" id="dfl:DFE_2842"/>
<dbReference type="CDD" id="cd05237">
    <property type="entry name" value="UDP_invert_4-6DH_SDR_e"/>
    <property type="match status" value="1"/>
</dbReference>
<proteinExistence type="inferred from homology"/>
<accession>A0A2Z6B2A1</accession>
<keyword evidence="4" id="KW-1185">Reference proteome</keyword>
<dbReference type="AlphaFoldDB" id="A0A2Z6B2A1"/>
<dbReference type="Gene3D" id="3.40.50.720">
    <property type="entry name" value="NAD(P)-binding Rossmann-like Domain"/>
    <property type="match status" value="1"/>
</dbReference>
<dbReference type="Pfam" id="PF02719">
    <property type="entry name" value="Polysacc_synt_2"/>
    <property type="match status" value="1"/>
</dbReference>
<dbReference type="InterPro" id="IPR051203">
    <property type="entry name" value="Polysaccharide_Synthase-Rel"/>
</dbReference>
<reference evidence="3 4" key="1">
    <citation type="journal article" date="2018" name="Sci. Adv.">
        <title>Multi-heme cytochromes provide a pathway for survival in energy-limited environments.</title>
        <authorList>
            <person name="Deng X."/>
            <person name="Dohmae N."/>
            <person name="Nealson K.H."/>
            <person name="Hashimoto K."/>
            <person name="Okamoto A."/>
        </authorList>
    </citation>
    <scope>NUCLEOTIDE SEQUENCE [LARGE SCALE GENOMIC DNA]</scope>
    <source>
        <strain evidence="3 4">IS5</strain>
    </source>
</reference>
<dbReference type="PANTHER" id="PTHR43318">
    <property type="entry name" value="UDP-N-ACETYLGLUCOSAMINE 4,6-DEHYDRATASE"/>
    <property type="match status" value="1"/>
</dbReference>
<name>A0A2Z6B2A1_9BACT</name>
<dbReference type="InterPro" id="IPR036291">
    <property type="entry name" value="NAD(P)-bd_dom_sf"/>
</dbReference>
<evidence type="ECO:0000256" key="1">
    <source>
        <dbReference type="ARBA" id="ARBA00007430"/>
    </source>
</evidence>
<gene>
    <name evidence="3" type="primary">capD2</name>
    <name evidence="3" type="ORF">DFE_2842</name>
</gene>
<dbReference type="RefSeq" id="WP_126380602.1">
    <property type="nucleotide sequence ID" value="NZ_AP017378.1"/>
</dbReference>
<protein>
    <submittedName>
        <fullName evidence="3">UDP-glucose 4-epimerase CapD2</fullName>
    </submittedName>
</protein>
<feature type="domain" description="Polysaccharide biosynthesis protein CapD-like" evidence="2">
    <location>
        <begin position="9"/>
        <end position="292"/>
    </location>
</feature>
<dbReference type="EMBL" id="AP017378">
    <property type="protein sequence ID" value="BBD09568.1"/>
    <property type="molecule type" value="Genomic_DNA"/>
</dbReference>
<evidence type="ECO:0000313" key="4">
    <source>
        <dbReference type="Proteomes" id="UP000269883"/>
    </source>
</evidence>